<accession>A0A9P6AJV4</accession>
<gene>
    <name evidence="7" type="ORF">BS47DRAFT_1399255</name>
</gene>
<dbReference type="Gene3D" id="1.20.1070.10">
    <property type="entry name" value="Rhodopsin 7-helix transmembrane proteins"/>
    <property type="match status" value="1"/>
</dbReference>
<evidence type="ECO:0000313" key="8">
    <source>
        <dbReference type="Proteomes" id="UP000886523"/>
    </source>
</evidence>
<reference evidence="7" key="1">
    <citation type="journal article" date="2020" name="Nat. Commun.">
        <title>Large-scale genome sequencing of mycorrhizal fungi provides insights into the early evolution of symbiotic traits.</title>
        <authorList>
            <person name="Miyauchi S."/>
            <person name="Kiss E."/>
            <person name="Kuo A."/>
            <person name="Drula E."/>
            <person name="Kohler A."/>
            <person name="Sanchez-Garcia M."/>
            <person name="Morin E."/>
            <person name="Andreopoulos B."/>
            <person name="Barry K.W."/>
            <person name="Bonito G."/>
            <person name="Buee M."/>
            <person name="Carver A."/>
            <person name="Chen C."/>
            <person name="Cichocki N."/>
            <person name="Clum A."/>
            <person name="Culley D."/>
            <person name="Crous P.W."/>
            <person name="Fauchery L."/>
            <person name="Girlanda M."/>
            <person name="Hayes R.D."/>
            <person name="Keri Z."/>
            <person name="LaButti K."/>
            <person name="Lipzen A."/>
            <person name="Lombard V."/>
            <person name="Magnuson J."/>
            <person name="Maillard F."/>
            <person name="Murat C."/>
            <person name="Nolan M."/>
            <person name="Ohm R.A."/>
            <person name="Pangilinan J."/>
            <person name="Pereira M.F."/>
            <person name="Perotto S."/>
            <person name="Peter M."/>
            <person name="Pfister S."/>
            <person name="Riley R."/>
            <person name="Sitrit Y."/>
            <person name="Stielow J.B."/>
            <person name="Szollosi G."/>
            <person name="Zifcakova L."/>
            <person name="Stursova M."/>
            <person name="Spatafora J.W."/>
            <person name="Tedersoo L."/>
            <person name="Vaario L.M."/>
            <person name="Yamada A."/>
            <person name="Yan M."/>
            <person name="Wang P."/>
            <person name="Xu J."/>
            <person name="Bruns T."/>
            <person name="Baldrian P."/>
            <person name="Vilgalys R."/>
            <person name="Dunand C."/>
            <person name="Henrissat B."/>
            <person name="Grigoriev I.V."/>
            <person name="Hibbett D."/>
            <person name="Nagy L.G."/>
            <person name="Martin F.M."/>
        </authorList>
    </citation>
    <scope>NUCLEOTIDE SEQUENCE</scope>
    <source>
        <strain evidence="7">UP504</strain>
    </source>
</reference>
<comment type="caution">
    <text evidence="7">The sequence shown here is derived from an EMBL/GenBank/DDBJ whole genome shotgun (WGS) entry which is preliminary data.</text>
</comment>
<dbReference type="PANTHER" id="PTHR23112:SF37">
    <property type="entry name" value="G PROTEIN-COUPLED RECEPTOR GPR1"/>
    <property type="match status" value="1"/>
</dbReference>
<feature type="transmembrane region" description="Helical" evidence="6">
    <location>
        <begin position="152"/>
        <end position="174"/>
    </location>
</feature>
<evidence type="ECO:0000313" key="7">
    <source>
        <dbReference type="EMBL" id="KAF9506699.1"/>
    </source>
</evidence>
<feature type="transmembrane region" description="Helical" evidence="6">
    <location>
        <begin position="324"/>
        <end position="344"/>
    </location>
</feature>
<evidence type="ECO:0000256" key="5">
    <source>
        <dbReference type="SAM" id="MobiDB-lite"/>
    </source>
</evidence>
<name>A0A9P6AJV4_9AGAM</name>
<dbReference type="SUPFAM" id="SSF81321">
    <property type="entry name" value="Family A G protein-coupled receptor-like"/>
    <property type="match status" value="1"/>
</dbReference>
<feature type="region of interest" description="Disordered" evidence="5">
    <location>
        <begin position="351"/>
        <end position="419"/>
    </location>
</feature>
<feature type="transmembrane region" description="Helical" evidence="6">
    <location>
        <begin position="110"/>
        <end position="132"/>
    </location>
</feature>
<dbReference type="EMBL" id="MU129102">
    <property type="protein sequence ID" value="KAF9506699.1"/>
    <property type="molecule type" value="Genomic_DNA"/>
</dbReference>
<feature type="transmembrane region" description="Helical" evidence="6">
    <location>
        <begin position="181"/>
        <end position="198"/>
    </location>
</feature>
<comment type="subcellular location">
    <subcellularLocation>
        <location evidence="1">Membrane</location>
        <topology evidence="1">Multi-pass membrane protein</topology>
    </subcellularLocation>
</comment>
<dbReference type="Proteomes" id="UP000886523">
    <property type="component" value="Unassembled WGS sequence"/>
</dbReference>
<evidence type="ECO:0000256" key="3">
    <source>
        <dbReference type="ARBA" id="ARBA00022989"/>
    </source>
</evidence>
<feature type="compositionally biased region" description="Polar residues" evidence="5">
    <location>
        <begin position="379"/>
        <end position="392"/>
    </location>
</feature>
<dbReference type="GO" id="GO:0004930">
    <property type="term" value="F:G protein-coupled receptor activity"/>
    <property type="evidence" value="ECO:0007669"/>
    <property type="project" value="TreeGrafter"/>
</dbReference>
<keyword evidence="8" id="KW-1185">Reference proteome</keyword>
<dbReference type="AlphaFoldDB" id="A0A9P6AJV4"/>
<evidence type="ECO:0008006" key="9">
    <source>
        <dbReference type="Google" id="ProtNLM"/>
    </source>
</evidence>
<keyword evidence="4 6" id="KW-0472">Membrane</keyword>
<evidence type="ECO:0000256" key="2">
    <source>
        <dbReference type="ARBA" id="ARBA00022692"/>
    </source>
</evidence>
<dbReference type="OrthoDB" id="100006at2759"/>
<dbReference type="GO" id="GO:0005886">
    <property type="term" value="C:plasma membrane"/>
    <property type="evidence" value="ECO:0007669"/>
    <property type="project" value="TreeGrafter"/>
</dbReference>
<feature type="transmembrane region" description="Helical" evidence="6">
    <location>
        <begin position="292"/>
        <end position="312"/>
    </location>
</feature>
<sequence length="468" mass="51706">MRFRNLPIVSWLLGQTICVLVVHATTAAYAAEILVPSATSRSTALAAPAPATSPFSFGQRLGLIFIAQAAICSFLAVSGLLSYVVFNAIRNILSPPSYAWRFVGSHVDVYFLNLLVSDLVQAVGCIMDIRWAVLAKVTPGHFCTAQGIIKNIGDVGVAMSTLAIAVHTSAVLLWEWKPPSGLWRSYLVVAVIWLFISLENGISWKLHHAAGYIENTGLWCWIGAGFPKERILLEYFWMWFTALSNLLLYVPLFLALRGNLVIRGYRFRWRKVSSEEAWTAPNHASAVARQMLWYPFAYVIIVLPIAIVRWLSFGGTKVPSAATIFASILFCLSGLINSLLYPATRPALLPTRHRHRSGSGSTNRQMRRSSGVGPHDTSRTTVSFSLPRTTPVPSDGSKEGDDVKFYSPPSSPLMNGTSPRRFSALDFQYHTREFFEHPGTSLQRGKDGGVIKIMPSDHSTLFPSHPEP</sequence>
<organism evidence="7 8">
    <name type="scientific">Hydnum rufescens UP504</name>
    <dbReference type="NCBI Taxonomy" id="1448309"/>
    <lineage>
        <taxon>Eukaryota</taxon>
        <taxon>Fungi</taxon>
        <taxon>Dikarya</taxon>
        <taxon>Basidiomycota</taxon>
        <taxon>Agaricomycotina</taxon>
        <taxon>Agaricomycetes</taxon>
        <taxon>Cantharellales</taxon>
        <taxon>Hydnaceae</taxon>
        <taxon>Hydnum</taxon>
    </lineage>
</organism>
<evidence type="ECO:0000256" key="1">
    <source>
        <dbReference type="ARBA" id="ARBA00004141"/>
    </source>
</evidence>
<evidence type="ECO:0000256" key="4">
    <source>
        <dbReference type="ARBA" id="ARBA00023136"/>
    </source>
</evidence>
<proteinExistence type="predicted"/>
<protein>
    <recommendedName>
        <fullName evidence="9">Glucose receptor Git3 N-terminal domain-containing protein</fullName>
    </recommendedName>
</protein>
<evidence type="ECO:0000256" key="6">
    <source>
        <dbReference type="SAM" id="Phobius"/>
    </source>
</evidence>
<feature type="region of interest" description="Disordered" evidence="5">
    <location>
        <begin position="438"/>
        <end position="468"/>
    </location>
</feature>
<keyword evidence="3 6" id="KW-1133">Transmembrane helix</keyword>
<feature type="transmembrane region" description="Helical" evidence="6">
    <location>
        <begin position="63"/>
        <end position="89"/>
    </location>
</feature>
<dbReference type="GO" id="GO:0007189">
    <property type="term" value="P:adenylate cyclase-activating G protein-coupled receptor signaling pathway"/>
    <property type="evidence" value="ECO:0007669"/>
    <property type="project" value="TreeGrafter"/>
</dbReference>
<dbReference type="PANTHER" id="PTHR23112">
    <property type="entry name" value="G PROTEIN-COUPLED RECEPTOR 157-RELATED"/>
    <property type="match status" value="1"/>
</dbReference>
<feature type="transmembrane region" description="Helical" evidence="6">
    <location>
        <begin position="236"/>
        <end position="256"/>
    </location>
</feature>
<keyword evidence="2 6" id="KW-0812">Transmembrane</keyword>